<dbReference type="EMBL" id="DS986046">
    <property type="protein sequence ID" value="EDV18596.1"/>
    <property type="molecule type" value="Genomic_DNA"/>
</dbReference>
<evidence type="ECO:0000256" key="3">
    <source>
        <dbReference type="ARBA" id="ARBA00022490"/>
    </source>
</evidence>
<dbReference type="KEGG" id="tad:TRIADDRAFT_62903"/>
<dbReference type="GO" id="GO:0008764">
    <property type="term" value="F:UDP-N-acetylmuramoylalanine-D-glutamate ligase activity"/>
    <property type="evidence" value="ECO:0007669"/>
    <property type="project" value="UniProtKB-EC"/>
</dbReference>
<dbReference type="PhylomeDB" id="B3SF99"/>
<evidence type="ECO:0000256" key="1">
    <source>
        <dbReference type="ARBA" id="ARBA00004496"/>
    </source>
</evidence>
<dbReference type="SUPFAM" id="SSF53244">
    <property type="entry name" value="MurD-like peptide ligases, peptide-binding domain"/>
    <property type="match status" value="1"/>
</dbReference>
<dbReference type="NCBIfam" id="TIGR01087">
    <property type="entry name" value="murD"/>
    <property type="match status" value="1"/>
</dbReference>
<evidence type="ECO:0000256" key="6">
    <source>
        <dbReference type="ARBA" id="ARBA00022840"/>
    </source>
</evidence>
<keyword evidence="4" id="KW-0436">Ligase</keyword>
<dbReference type="Gene3D" id="3.90.190.20">
    <property type="entry name" value="Mur ligase, C-terminal domain"/>
    <property type="match status" value="1"/>
</dbReference>
<dbReference type="GO" id="GO:0005524">
    <property type="term" value="F:ATP binding"/>
    <property type="evidence" value="ECO:0007669"/>
    <property type="project" value="UniProtKB-KW"/>
</dbReference>
<dbReference type="InterPro" id="IPR036615">
    <property type="entry name" value="Mur_ligase_C_dom_sf"/>
</dbReference>
<dbReference type="Gene3D" id="3.40.1190.10">
    <property type="entry name" value="Mur-like, catalytic domain"/>
    <property type="match status" value="1"/>
</dbReference>
<protein>
    <recommendedName>
        <fullName evidence="7">Mur ligase central domain-containing protein</fullName>
    </recommendedName>
</protein>
<dbReference type="PANTHER" id="PTHR43692">
    <property type="entry name" value="UDP-N-ACETYLMURAMOYLALANINE--D-GLUTAMATE LIGASE"/>
    <property type="match status" value="1"/>
</dbReference>
<dbReference type="SUPFAM" id="SSF53623">
    <property type="entry name" value="MurD-like peptide ligases, catalytic domain"/>
    <property type="match status" value="1"/>
</dbReference>
<dbReference type="GO" id="GO:0051301">
    <property type="term" value="P:cell division"/>
    <property type="evidence" value="ECO:0007669"/>
    <property type="project" value="InterPro"/>
</dbReference>
<dbReference type="InterPro" id="IPR013221">
    <property type="entry name" value="Mur_ligase_cen"/>
</dbReference>
<dbReference type="STRING" id="10228.B3SF99"/>
<dbReference type="InterPro" id="IPR036291">
    <property type="entry name" value="NAD(P)-bd_dom_sf"/>
</dbReference>
<dbReference type="UniPathway" id="UPA00219"/>
<dbReference type="OMA" id="CSSFDMF"/>
<dbReference type="GO" id="GO:0005737">
    <property type="term" value="C:cytoplasm"/>
    <property type="evidence" value="ECO:0007669"/>
    <property type="project" value="UniProtKB-SubCell"/>
</dbReference>
<name>B3SF99_TRIAD</name>
<dbReference type="HAMAP" id="MF_00639">
    <property type="entry name" value="MurD"/>
    <property type="match status" value="1"/>
</dbReference>
<proteinExistence type="inferred from homology"/>
<evidence type="ECO:0000313" key="8">
    <source>
        <dbReference type="EMBL" id="EDV18596.1"/>
    </source>
</evidence>
<dbReference type="Pfam" id="PF08245">
    <property type="entry name" value="Mur_ligase_M"/>
    <property type="match status" value="1"/>
</dbReference>
<comment type="subcellular location">
    <subcellularLocation>
        <location evidence="1">Cytoplasm</location>
    </subcellularLocation>
</comment>
<keyword evidence="6" id="KW-0067">ATP-binding</keyword>
<evidence type="ECO:0000259" key="7">
    <source>
        <dbReference type="Pfam" id="PF08245"/>
    </source>
</evidence>
<evidence type="ECO:0000256" key="2">
    <source>
        <dbReference type="ARBA" id="ARBA00004752"/>
    </source>
</evidence>
<keyword evidence="5" id="KW-0547">Nucleotide-binding</keyword>
<dbReference type="SUPFAM" id="SSF51735">
    <property type="entry name" value="NAD(P)-binding Rossmann-fold domains"/>
    <property type="match status" value="1"/>
</dbReference>
<dbReference type="Gene3D" id="3.40.50.720">
    <property type="entry name" value="NAD(P)-binding Rossmann-like Domain"/>
    <property type="match status" value="1"/>
</dbReference>
<reference evidence="8 9" key="1">
    <citation type="journal article" date="2008" name="Nature">
        <title>The Trichoplax genome and the nature of placozoans.</title>
        <authorList>
            <person name="Srivastava M."/>
            <person name="Begovic E."/>
            <person name="Chapman J."/>
            <person name="Putnam N.H."/>
            <person name="Hellsten U."/>
            <person name="Kawashima T."/>
            <person name="Kuo A."/>
            <person name="Mitros T."/>
            <person name="Salamov A."/>
            <person name="Carpenter M.L."/>
            <person name="Signorovitch A.Y."/>
            <person name="Moreno M.A."/>
            <person name="Kamm K."/>
            <person name="Grimwood J."/>
            <person name="Schmutz J."/>
            <person name="Shapiro H."/>
            <person name="Grigoriev I.V."/>
            <person name="Buss L.W."/>
            <person name="Schierwater B."/>
            <person name="Dellaporta S.L."/>
            <person name="Rokhsar D.S."/>
        </authorList>
    </citation>
    <scope>NUCLEOTIDE SEQUENCE [LARGE SCALE GENOMIC DNA]</scope>
    <source>
        <strain evidence="8 9">Grell-BS-1999</strain>
    </source>
</reference>
<keyword evidence="3" id="KW-0963">Cytoplasm</keyword>
<dbReference type="AlphaFoldDB" id="B3SF99"/>
<dbReference type="InterPro" id="IPR005762">
    <property type="entry name" value="MurD"/>
</dbReference>
<organism evidence="8 9">
    <name type="scientific">Trichoplax adhaerens</name>
    <name type="common">Trichoplax reptans</name>
    <dbReference type="NCBI Taxonomy" id="10228"/>
    <lineage>
        <taxon>Eukaryota</taxon>
        <taxon>Metazoa</taxon>
        <taxon>Placozoa</taxon>
        <taxon>Uniplacotomia</taxon>
        <taxon>Trichoplacea</taxon>
        <taxon>Trichoplacidae</taxon>
        <taxon>Trichoplax</taxon>
    </lineage>
</organism>
<dbReference type="PANTHER" id="PTHR43692:SF1">
    <property type="entry name" value="UDP-N-ACETYLMURAMOYLALANINE--D-GLUTAMATE LIGASE"/>
    <property type="match status" value="1"/>
</dbReference>
<dbReference type="GO" id="GO:0008360">
    <property type="term" value="P:regulation of cell shape"/>
    <property type="evidence" value="ECO:0007669"/>
    <property type="project" value="InterPro"/>
</dbReference>
<gene>
    <name evidence="8" type="ORF">TRIADDRAFT_62903</name>
</gene>
<evidence type="ECO:0000256" key="5">
    <source>
        <dbReference type="ARBA" id="ARBA00022741"/>
    </source>
</evidence>
<dbReference type="InterPro" id="IPR036565">
    <property type="entry name" value="Mur-like_cat_sf"/>
</dbReference>
<accession>B3SF99</accession>
<comment type="pathway">
    <text evidence="2">Cell wall biogenesis; peptidoglycan biosynthesis.</text>
</comment>
<keyword evidence="9" id="KW-1185">Reference proteome</keyword>
<dbReference type="HOGENOM" id="CLU_032540_3_0_1"/>
<dbReference type="Proteomes" id="UP000009022">
    <property type="component" value="Unassembled WGS sequence"/>
</dbReference>
<sequence length="456" mass="51650">MVTSNNKKIGIFGLGKTGIGCLKALLNTNAQVTAWDNNKQRFLDLKTNISSDKKIYFSDVIDPIDVKKLDFVIVSPGIPYKYPNPHKIFTICQKHNVPIVTDIDLLFKACPKANYIGITGTNGKSTTTSLINHILQSNNYKSALGGNIGIPVLNLPNFNNSNEHYILELSSYQLDLMLNYKFNIAALLSITPDHLDRYASFEDYKNAKLRIFNNQNHNDFAIISLNNHINEGIYNQLIIKNTQTIIPTSSQQLLKKGISVIKDKIYDNYFENQAFNLDLPSSLIGPHNAENIAMAYTIAKIINLNSKQIIKNLNTYIGLPHRMELFLKTEKLSFVNDSKATNIASTKEALRSFKNIHWIAGGVFKEKNLDELNNHITEVRHCYLIGQDYKRFISLLEKNNIPYSICNNIENSIQEIKNSVKSGTVLLSPCCASFDQWENFEERGNAFKNLILENYS</sequence>
<dbReference type="eggNOG" id="ENOG502QSWS">
    <property type="taxonomic scope" value="Eukaryota"/>
</dbReference>
<feature type="domain" description="Mur ligase central" evidence="7">
    <location>
        <begin position="118"/>
        <end position="298"/>
    </location>
</feature>
<dbReference type="Pfam" id="PF21799">
    <property type="entry name" value="MurD-like_N"/>
    <property type="match status" value="1"/>
</dbReference>
<dbReference type="OrthoDB" id="10070750at2759"/>
<dbReference type="InParanoid" id="B3SF99"/>
<evidence type="ECO:0000313" key="9">
    <source>
        <dbReference type="Proteomes" id="UP000009022"/>
    </source>
</evidence>
<evidence type="ECO:0000256" key="4">
    <source>
        <dbReference type="ARBA" id="ARBA00022598"/>
    </source>
</evidence>